<reference evidence="1" key="1">
    <citation type="submission" date="2015-04" db="EMBL/GenBank/DDBJ databases">
        <authorList>
            <consortium name="Pathogen Informatics"/>
        </authorList>
    </citation>
    <scope>NUCLEOTIDE SEQUENCE [LARGE SCALE GENOMIC DNA]</scope>
    <source>
        <strain evidence="1">8A</strain>
    </source>
</reference>
<comment type="caution">
    <text evidence="1">The sequence shown here is derived from an EMBL/GenBank/DDBJ whole genome shotgun (WGS) entry which is preliminary data.</text>
</comment>
<name>A0A1J1GYS1_PLAGA</name>
<sequence length="90" mass="10607">MLTLISVCTYLFYANKDYILNLVGLNNDENENKEENTTDVKTKLKNEKIRKALTEEISLSDSDLNRKKIILRTYSDVDFNIKTRNKNFRN</sequence>
<dbReference type="OrthoDB" id="376496at2759"/>
<dbReference type="Proteomes" id="UP000220797">
    <property type="component" value="Unassembled WGS sequence"/>
</dbReference>
<gene>
    <name evidence="1" type="ORF">PGAL8A_00503600</name>
</gene>
<dbReference type="VEuPathDB" id="PlasmoDB:PGAL8A_00503600"/>
<evidence type="ECO:0000313" key="2">
    <source>
        <dbReference type="Proteomes" id="UP000220797"/>
    </source>
</evidence>
<accession>A0A1J1GYS1</accession>
<keyword evidence="2" id="KW-1185">Reference proteome</keyword>
<dbReference type="GeneID" id="39733569"/>
<organism evidence="1 2">
    <name type="scientific">Plasmodium gallinaceum</name>
    <dbReference type="NCBI Taxonomy" id="5849"/>
    <lineage>
        <taxon>Eukaryota</taxon>
        <taxon>Sar</taxon>
        <taxon>Alveolata</taxon>
        <taxon>Apicomplexa</taxon>
        <taxon>Aconoidasida</taxon>
        <taxon>Haemosporida</taxon>
        <taxon>Plasmodiidae</taxon>
        <taxon>Plasmodium</taxon>
        <taxon>Plasmodium (Haemamoeba)</taxon>
    </lineage>
</organism>
<protein>
    <submittedName>
        <fullName evidence="1">Uncharacterized protein</fullName>
    </submittedName>
</protein>
<proteinExistence type="predicted"/>
<evidence type="ECO:0000313" key="1">
    <source>
        <dbReference type="EMBL" id="CRG97463.1"/>
    </source>
</evidence>
<dbReference type="RefSeq" id="XP_028530264.1">
    <property type="nucleotide sequence ID" value="XM_028673852.1"/>
</dbReference>
<dbReference type="EMBL" id="CVMV01000110">
    <property type="protein sequence ID" value="CRG97463.1"/>
    <property type="molecule type" value="Genomic_DNA"/>
</dbReference>
<dbReference type="AlphaFoldDB" id="A0A1J1GYS1"/>